<comment type="caution">
    <text evidence="2">The sequence shown here is derived from an EMBL/GenBank/DDBJ whole genome shotgun (WGS) entry which is preliminary data.</text>
</comment>
<feature type="region of interest" description="Disordered" evidence="1">
    <location>
        <begin position="1"/>
        <end position="53"/>
    </location>
</feature>
<sequence length="334" mass="39169">MINEYIPEKEEDALIPEYSGHNQEYCEASNSRLEKLSKMEKQQNDSDESENELENYFSSSSEVELGQSSYETAVDVNFERDAESTIIQDHGDFNFDEGNKEIENAYSINHSIGDNYSHIDHHPSKLINKNEDSYPHHFRRKMNKIWDEIKHLKITIHREKEYIRQEFCELQVWVPQQIMLIKSTGEVFFRENNQNSINNNHKKGEQLPNLEEAITEGNKLHKFVGSFHKDSIFKSRRFNKFINFRSTSLKNSDPNTCSNQELDSVIYKEKIYELDRICSVGMEKICNLINCLPPYIIPDECDDTSSEESFHCLVMRENEINNMNELKGDEEKVA</sequence>
<evidence type="ECO:0000313" key="2">
    <source>
        <dbReference type="EMBL" id="RZF48459.1"/>
    </source>
</evidence>
<proteinExistence type="predicted"/>
<dbReference type="EMBL" id="QKKF02002274">
    <property type="protein sequence ID" value="RZF48459.1"/>
    <property type="molecule type" value="Genomic_DNA"/>
</dbReference>
<dbReference type="InParanoid" id="A0A482XSJ9"/>
<protein>
    <submittedName>
        <fullName evidence="2">Uncharacterized protein</fullName>
    </submittedName>
</protein>
<dbReference type="AlphaFoldDB" id="A0A482XSJ9"/>
<gene>
    <name evidence="2" type="ORF">LSTR_LSTR009143</name>
</gene>
<organism evidence="2 3">
    <name type="scientific">Laodelphax striatellus</name>
    <name type="common">Small brown planthopper</name>
    <name type="synonym">Delphax striatella</name>
    <dbReference type="NCBI Taxonomy" id="195883"/>
    <lineage>
        <taxon>Eukaryota</taxon>
        <taxon>Metazoa</taxon>
        <taxon>Ecdysozoa</taxon>
        <taxon>Arthropoda</taxon>
        <taxon>Hexapoda</taxon>
        <taxon>Insecta</taxon>
        <taxon>Pterygota</taxon>
        <taxon>Neoptera</taxon>
        <taxon>Paraneoptera</taxon>
        <taxon>Hemiptera</taxon>
        <taxon>Auchenorrhyncha</taxon>
        <taxon>Fulgoroidea</taxon>
        <taxon>Delphacidae</taxon>
        <taxon>Criomorphinae</taxon>
        <taxon>Laodelphax</taxon>
    </lineage>
</organism>
<reference evidence="2 3" key="1">
    <citation type="journal article" date="2017" name="Gigascience">
        <title>Genome sequence of the small brown planthopper, Laodelphax striatellus.</title>
        <authorList>
            <person name="Zhu J."/>
            <person name="Jiang F."/>
            <person name="Wang X."/>
            <person name="Yang P."/>
            <person name="Bao Y."/>
            <person name="Zhao W."/>
            <person name="Wang W."/>
            <person name="Lu H."/>
            <person name="Wang Q."/>
            <person name="Cui N."/>
            <person name="Li J."/>
            <person name="Chen X."/>
            <person name="Luo L."/>
            <person name="Yu J."/>
            <person name="Kang L."/>
            <person name="Cui F."/>
        </authorList>
    </citation>
    <scope>NUCLEOTIDE SEQUENCE [LARGE SCALE GENOMIC DNA]</scope>
    <source>
        <strain evidence="2">Lst14</strain>
    </source>
</reference>
<feature type="compositionally biased region" description="Basic and acidic residues" evidence="1">
    <location>
        <begin position="32"/>
        <end position="44"/>
    </location>
</feature>
<accession>A0A482XSJ9</accession>
<keyword evidence="3" id="KW-1185">Reference proteome</keyword>
<dbReference type="Proteomes" id="UP000291343">
    <property type="component" value="Unassembled WGS sequence"/>
</dbReference>
<name>A0A482XSJ9_LAOST</name>
<evidence type="ECO:0000256" key="1">
    <source>
        <dbReference type="SAM" id="MobiDB-lite"/>
    </source>
</evidence>
<evidence type="ECO:0000313" key="3">
    <source>
        <dbReference type="Proteomes" id="UP000291343"/>
    </source>
</evidence>